<keyword evidence="4 8" id="KW-0378">Hydrolase</keyword>
<dbReference type="GO" id="GO:0004623">
    <property type="term" value="F:phospholipase A2 activity"/>
    <property type="evidence" value="ECO:0007669"/>
    <property type="project" value="TreeGrafter"/>
</dbReference>
<proteinExistence type="inferred from homology"/>
<feature type="chain" id="PRO_5005394265" description="Lysophospholipase" evidence="9">
    <location>
        <begin position="26"/>
        <end position="615"/>
    </location>
</feature>
<dbReference type="EC" id="3.1.1.5" evidence="2 9"/>
<dbReference type="GO" id="GO:0046475">
    <property type="term" value="P:glycerophospholipid catabolic process"/>
    <property type="evidence" value="ECO:0007669"/>
    <property type="project" value="TreeGrafter"/>
</dbReference>
<comment type="catalytic activity">
    <reaction evidence="9">
        <text>a 1-acyl-sn-glycero-3-phosphocholine + H2O = sn-glycerol 3-phosphocholine + a fatty acid + H(+)</text>
        <dbReference type="Rhea" id="RHEA:15177"/>
        <dbReference type="ChEBI" id="CHEBI:15377"/>
        <dbReference type="ChEBI" id="CHEBI:15378"/>
        <dbReference type="ChEBI" id="CHEBI:16870"/>
        <dbReference type="ChEBI" id="CHEBI:28868"/>
        <dbReference type="ChEBI" id="CHEBI:58168"/>
        <dbReference type="EC" id="3.1.1.5"/>
    </reaction>
</comment>
<dbReference type="STRING" id="1165861.A0A0L0VYT6"/>
<sequence>MRSLRRRSLRLHIKSLLTLLPLWIGTNILSQVGCSEQDACPHKHFDIPQSLSGDYEPSRVSCPPGLCVRLADQYPWPISPGEQQYTSEKANNSIPLWERYLRGLRLQEFNVTQFLEPALNTRGLAGKTLPNIAFATSGGGDRALLYSASMLDAFDLRNKEAVDARTGGILQLANYATGLSAGAWLLTSWATANFERMPELNATVWGLNKQKGYLSWSLLKALPRHALQALRKSKAGFDISFVDIWGRMLSRQFIDDPADGKGILFSSIKETPAYKAREFPLPILTSLSRRASGEQITLESPIYEMTPEDFSVWHPGLNASIPMEYLGSQMSFGEGRAVSCVKGFDNAGFLMAVSSNVLSFQDGSNTRPNLGERIANAFIKGTYYEALIPNPFYGQRSGLPSGGGAFVDSNTETLLLADGAMAQENLPLFPLLQPSRNVDVIIALDATVNGHAFDNPNVDGYPNGTALYQTYLKLQHPDFRNYPFPKIPNSLNNQFIAGGYNKRPTFFGCNMDAGPIIIYLPNYFASHRTDMQTMQTDFTGDEIDGFFKNSFLIATQKNSTLNDPEWPECLACAIIDKQQKRSNLSRTPQCVRCSKKYCGYPPPPPKKKKKRKRKS</sequence>
<dbReference type="GO" id="GO:0005829">
    <property type="term" value="C:cytosol"/>
    <property type="evidence" value="ECO:0007669"/>
    <property type="project" value="TreeGrafter"/>
</dbReference>
<keyword evidence="7" id="KW-0325">Glycoprotein</keyword>
<feature type="domain" description="PLA2c" evidence="11">
    <location>
        <begin position="61"/>
        <end position="604"/>
    </location>
</feature>
<evidence type="ECO:0000259" key="11">
    <source>
        <dbReference type="PROSITE" id="PS51210"/>
    </source>
</evidence>
<dbReference type="SMART" id="SM00022">
    <property type="entry name" value="PLAc"/>
    <property type="match status" value="1"/>
</dbReference>
<name>A0A0L0VYT6_9BASI</name>
<evidence type="ECO:0000256" key="7">
    <source>
        <dbReference type="ARBA" id="ARBA00023180"/>
    </source>
</evidence>
<evidence type="ECO:0000256" key="10">
    <source>
        <dbReference type="SAM" id="MobiDB-lite"/>
    </source>
</evidence>
<dbReference type="OrthoDB" id="4084751at2759"/>
<dbReference type="AlphaFoldDB" id="A0A0L0VYT6"/>
<evidence type="ECO:0000256" key="3">
    <source>
        <dbReference type="ARBA" id="ARBA00022729"/>
    </source>
</evidence>
<evidence type="ECO:0000256" key="4">
    <source>
        <dbReference type="ARBA" id="ARBA00022801"/>
    </source>
</evidence>
<feature type="compositionally biased region" description="Basic residues" evidence="10">
    <location>
        <begin position="605"/>
        <end position="615"/>
    </location>
</feature>
<evidence type="ECO:0000256" key="8">
    <source>
        <dbReference type="PROSITE-ProRule" id="PRU00555"/>
    </source>
</evidence>
<feature type="signal peptide" evidence="9">
    <location>
        <begin position="1"/>
        <end position="25"/>
    </location>
</feature>
<protein>
    <recommendedName>
        <fullName evidence="2 9">Lysophospholipase</fullName>
        <ecNumber evidence="2 9">3.1.1.5</ecNumber>
    </recommendedName>
</protein>
<organism evidence="12 13">
    <name type="scientific">Puccinia striiformis f. sp. tritici PST-78</name>
    <dbReference type="NCBI Taxonomy" id="1165861"/>
    <lineage>
        <taxon>Eukaryota</taxon>
        <taxon>Fungi</taxon>
        <taxon>Dikarya</taxon>
        <taxon>Basidiomycota</taxon>
        <taxon>Pucciniomycotina</taxon>
        <taxon>Pucciniomycetes</taxon>
        <taxon>Pucciniales</taxon>
        <taxon>Pucciniaceae</taxon>
        <taxon>Puccinia</taxon>
    </lineage>
</organism>
<dbReference type="Proteomes" id="UP000054564">
    <property type="component" value="Unassembled WGS sequence"/>
</dbReference>
<comment type="similarity">
    <text evidence="1 9">Belongs to the lysophospholipase family.</text>
</comment>
<evidence type="ECO:0000256" key="6">
    <source>
        <dbReference type="ARBA" id="ARBA00023098"/>
    </source>
</evidence>
<evidence type="ECO:0000256" key="9">
    <source>
        <dbReference type="RuleBase" id="RU362103"/>
    </source>
</evidence>
<keyword evidence="13" id="KW-1185">Reference proteome</keyword>
<evidence type="ECO:0000256" key="2">
    <source>
        <dbReference type="ARBA" id="ARBA00013274"/>
    </source>
</evidence>
<dbReference type="EMBL" id="AJIL01000012">
    <property type="protein sequence ID" value="KNF04436.1"/>
    <property type="molecule type" value="Genomic_DNA"/>
</dbReference>
<dbReference type="SUPFAM" id="SSF52151">
    <property type="entry name" value="FabD/lysophospholipase-like"/>
    <property type="match status" value="1"/>
</dbReference>
<dbReference type="InterPro" id="IPR016035">
    <property type="entry name" value="Acyl_Trfase/lysoPLipase"/>
</dbReference>
<dbReference type="InterPro" id="IPR002642">
    <property type="entry name" value="LysoPLipase_cat_dom"/>
</dbReference>
<dbReference type="PANTHER" id="PTHR10728:SF33">
    <property type="entry name" value="LYSOPHOSPHOLIPASE 1-RELATED"/>
    <property type="match status" value="1"/>
</dbReference>
<gene>
    <name evidence="12" type="ORF">PSTG_02351</name>
</gene>
<dbReference type="PROSITE" id="PS51210">
    <property type="entry name" value="PLA2C"/>
    <property type="match status" value="1"/>
</dbReference>
<keyword evidence="6 8" id="KW-0443">Lipid metabolism</keyword>
<accession>A0A0L0VYT6</accession>
<keyword evidence="5 8" id="KW-0442">Lipid degradation</keyword>
<feature type="region of interest" description="Disordered" evidence="10">
    <location>
        <begin position="596"/>
        <end position="615"/>
    </location>
</feature>
<dbReference type="GO" id="GO:0004622">
    <property type="term" value="F:phosphatidylcholine lysophospholipase activity"/>
    <property type="evidence" value="ECO:0007669"/>
    <property type="project" value="UniProtKB-EC"/>
</dbReference>
<evidence type="ECO:0000256" key="1">
    <source>
        <dbReference type="ARBA" id="ARBA00008780"/>
    </source>
</evidence>
<comment type="caution">
    <text evidence="12">The sequence shown here is derived from an EMBL/GenBank/DDBJ whole genome shotgun (WGS) entry which is preliminary data.</text>
</comment>
<evidence type="ECO:0000313" key="12">
    <source>
        <dbReference type="EMBL" id="KNF04436.1"/>
    </source>
</evidence>
<dbReference type="Pfam" id="PF01735">
    <property type="entry name" value="PLA2_B"/>
    <property type="match status" value="1"/>
</dbReference>
<dbReference type="PANTHER" id="PTHR10728">
    <property type="entry name" value="CYTOSOLIC PHOSPHOLIPASE A2"/>
    <property type="match status" value="1"/>
</dbReference>
<evidence type="ECO:0000313" key="13">
    <source>
        <dbReference type="Proteomes" id="UP000054564"/>
    </source>
</evidence>
<evidence type="ECO:0000256" key="5">
    <source>
        <dbReference type="ARBA" id="ARBA00022963"/>
    </source>
</evidence>
<reference evidence="13" key="1">
    <citation type="submission" date="2014-03" db="EMBL/GenBank/DDBJ databases">
        <title>The Genome Sequence of Puccinia striiformis f. sp. tritici PST-78.</title>
        <authorList>
            <consortium name="The Broad Institute Genome Sequencing Platform"/>
            <person name="Cuomo C."/>
            <person name="Hulbert S."/>
            <person name="Chen X."/>
            <person name="Walker B."/>
            <person name="Young S.K."/>
            <person name="Zeng Q."/>
            <person name="Gargeya S."/>
            <person name="Fitzgerald M."/>
            <person name="Haas B."/>
            <person name="Abouelleil A."/>
            <person name="Alvarado L."/>
            <person name="Arachchi H.M."/>
            <person name="Berlin A.M."/>
            <person name="Chapman S.B."/>
            <person name="Goldberg J."/>
            <person name="Griggs A."/>
            <person name="Gujja S."/>
            <person name="Hansen M."/>
            <person name="Howarth C."/>
            <person name="Imamovic A."/>
            <person name="Larimer J."/>
            <person name="McCowan C."/>
            <person name="Montmayeur A."/>
            <person name="Murphy C."/>
            <person name="Neiman D."/>
            <person name="Pearson M."/>
            <person name="Priest M."/>
            <person name="Roberts A."/>
            <person name="Saif S."/>
            <person name="Shea T."/>
            <person name="Sisk P."/>
            <person name="Sykes S."/>
            <person name="Wortman J."/>
            <person name="Nusbaum C."/>
            <person name="Birren B."/>
        </authorList>
    </citation>
    <scope>NUCLEOTIDE SEQUENCE [LARGE SCALE GENOMIC DNA]</scope>
    <source>
        <strain evidence="13">race PST-78</strain>
    </source>
</reference>
<keyword evidence="3 9" id="KW-0732">Signal</keyword>
<dbReference type="Gene3D" id="3.40.1090.10">
    <property type="entry name" value="Cytosolic phospholipase A2 catalytic domain"/>
    <property type="match status" value="1"/>
</dbReference>